<keyword evidence="2" id="KW-1185">Reference proteome</keyword>
<dbReference type="Proteomes" id="UP000836387">
    <property type="component" value="Unassembled WGS sequence"/>
</dbReference>
<name>A0ACA9TD68_BIOOC</name>
<reference evidence="1" key="2">
    <citation type="submission" date="2021-10" db="EMBL/GenBank/DDBJ databases">
        <authorList>
            <person name="Piombo E."/>
        </authorList>
    </citation>
    <scope>NUCLEOTIDE SEQUENCE</scope>
</reference>
<evidence type="ECO:0000313" key="1">
    <source>
        <dbReference type="EMBL" id="CAG9938860.1"/>
    </source>
</evidence>
<gene>
    <name evidence="1" type="ORF">CRV2_00007289</name>
</gene>
<reference evidence="1" key="1">
    <citation type="submission" date="2020-04" db="EMBL/GenBank/DDBJ databases">
        <authorList>
            <person name="Broberg M."/>
        </authorList>
    </citation>
    <scope>NUCLEOTIDE SEQUENCE</scope>
</reference>
<comment type="caution">
    <text evidence="1">The sequence shown here is derived from an EMBL/GenBank/DDBJ whole genome shotgun (WGS) entry which is preliminary data.</text>
</comment>
<organism evidence="1 2">
    <name type="scientific">Clonostachys rosea f. rosea IK726</name>
    <dbReference type="NCBI Taxonomy" id="1349383"/>
    <lineage>
        <taxon>Eukaryota</taxon>
        <taxon>Fungi</taxon>
        <taxon>Dikarya</taxon>
        <taxon>Ascomycota</taxon>
        <taxon>Pezizomycotina</taxon>
        <taxon>Sordariomycetes</taxon>
        <taxon>Hypocreomycetidae</taxon>
        <taxon>Hypocreales</taxon>
        <taxon>Bionectriaceae</taxon>
        <taxon>Clonostachys</taxon>
    </lineage>
</organism>
<proteinExistence type="predicted"/>
<protein>
    <submittedName>
        <fullName evidence="1">Uncharacterized protein</fullName>
    </submittedName>
</protein>
<sequence>MQARGLFSIQFGTGKFLCRRYRGSFIKMLAHHKEDVALNPDRMKEAITSFRATSHPGVCPSSEAEMASRSWILNLYRDFSCVTGML</sequence>
<accession>A0ACA9TD68</accession>
<dbReference type="EMBL" id="CADEHS020000003">
    <property type="protein sequence ID" value="CAG9938860.1"/>
    <property type="molecule type" value="Genomic_DNA"/>
</dbReference>
<evidence type="ECO:0000313" key="2">
    <source>
        <dbReference type="Proteomes" id="UP000836387"/>
    </source>
</evidence>